<reference evidence="2" key="1">
    <citation type="journal article" date="2023" name="Front. Mar. Sci.">
        <title>A new Merluccius polli reference genome to investigate the effects of global change in West African waters.</title>
        <authorList>
            <person name="Mateo J.L."/>
            <person name="Blanco-Fernandez C."/>
            <person name="Garcia-Vazquez E."/>
            <person name="Machado-Schiaffino G."/>
        </authorList>
    </citation>
    <scope>NUCLEOTIDE SEQUENCE</scope>
    <source>
        <strain evidence="2">C29</strain>
        <tissue evidence="2">Fin</tissue>
    </source>
</reference>
<dbReference type="GO" id="GO:0019216">
    <property type="term" value="P:regulation of lipid metabolic process"/>
    <property type="evidence" value="ECO:0007669"/>
    <property type="project" value="TreeGrafter"/>
</dbReference>
<feature type="domain" description="Beta-lactamase-related" evidence="1">
    <location>
        <begin position="80"/>
        <end position="467"/>
    </location>
</feature>
<dbReference type="Pfam" id="PF00144">
    <property type="entry name" value="Beta-lactamase"/>
    <property type="match status" value="1"/>
</dbReference>
<evidence type="ECO:0000313" key="2">
    <source>
        <dbReference type="EMBL" id="KAK0144199.1"/>
    </source>
</evidence>
<dbReference type="GO" id="GO:0006508">
    <property type="term" value="P:proteolysis"/>
    <property type="evidence" value="ECO:0007669"/>
    <property type="project" value="TreeGrafter"/>
</dbReference>
<dbReference type="GO" id="GO:0005739">
    <property type="term" value="C:mitochondrion"/>
    <property type="evidence" value="ECO:0007669"/>
    <property type="project" value="TreeGrafter"/>
</dbReference>
<gene>
    <name evidence="2" type="primary">Lactb</name>
    <name evidence="2" type="ORF">N1851_017438</name>
</gene>
<proteinExistence type="predicted"/>
<dbReference type="GO" id="GO:0008233">
    <property type="term" value="F:peptidase activity"/>
    <property type="evidence" value="ECO:0007669"/>
    <property type="project" value="TreeGrafter"/>
</dbReference>
<organism evidence="2 3">
    <name type="scientific">Merluccius polli</name>
    <name type="common">Benguela hake</name>
    <name type="synonym">Merluccius cadenati</name>
    <dbReference type="NCBI Taxonomy" id="89951"/>
    <lineage>
        <taxon>Eukaryota</taxon>
        <taxon>Metazoa</taxon>
        <taxon>Chordata</taxon>
        <taxon>Craniata</taxon>
        <taxon>Vertebrata</taxon>
        <taxon>Euteleostomi</taxon>
        <taxon>Actinopterygii</taxon>
        <taxon>Neopterygii</taxon>
        <taxon>Teleostei</taxon>
        <taxon>Neoteleostei</taxon>
        <taxon>Acanthomorphata</taxon>
        <taxon>Zeiogadaria</taxon>
        <taxon>Gadariae</taxon>
        <taxon>Gadiformes</taxon>
        <taxon>Gadoidei</taxon>
        <taxon>Merlucciidae</taxon>
        <taxon>Merluccius</taxon>
    </lineage>
</organism>
<sequence>MNAWVQQQQQRRYVVKSGTDTSRTRFNVWLWGAGAGIVLALGLKYRTGGGDSGSCDAEVSDEERTVSGRYDAAIRVSRDLVARIKDEVGAPGLVIGVSVDGQQVWCEGFGYADLENRTACRPETVMRIASISKPLTTAAVARLCEEGKLDLDVPVQQYVPEFPAKQFDGEDVTITTRMIVSHLSGIRHYERDVKKVRENREKKRSLIKAEVKTTKAEENMTKETKQAKPTERKKEFEQEEYYLKTNFENVVQALDLFKDDPLIFKPGSTFLYSTHAFTLLSAVVERAAGQSFLDHMKNLFHELGMVNTVPDKNDPIVYHRSRFYHLNKKGRVVNCPGPEGAFLSTAGDLLLFGNALLYSYQLAQLKDTKGLLPGFLRPQSSLDLWAPLYRTEGSWDKDGLYAQGWLVVEKSQKYGQCKSRRHYVSHTGGAVGASSVLLILPSEGTLQPKGTRAEFLPQGTVVTIITNMQSVGLNSTALKIAYEFDKVCKKSL</sequence>
<dbReference type="PANTHER" id="PTHR46520">
    <property type="entry name" value="SERINE BETA-LACTAMASE-LIKE PROTEIN LACTB, MITOCHONDRIAL"/>
    <property type="match status" value="1"/>
</dbReference>
<dbReference type="InterPro" id="IPR012338">
    <property type="entry name" value="Beta-lactam/transpept-like"/>
</dbReference>
<dbReference type="SUPFAM" id="SSF56601">
    <property type="entry name" value="beta-lactamase/transpeptidase-like"/>
    <property type="match status" value="1"/>
</dbReference>
<comment type="caution">
    <text evidence="2">The sequence shown here is derived from an EMBL/GenBank/DDBJ whole genome shotgun (WGS) entry which is preliminary data.</text>
</comment>
<dbReference type="Proteomes" id="UP001174136">
    <property type="component" value="Unassembled WGS sequence"/>
</dbReference>
<dbReference type="Gene3D" id="3.40.710.10">
    <property type="entry name" value="DD-peptidase/beta-lactamase superfamily"/>
    <property type="match status" value="1"/>
</dbReference>
<keyword evidence="3" id="KW-1185">Reference proteome</keyword>
<dbReference type="AlphaFoldDB" id="A0AA47MQ37"/>
<dbReference type="EMBL" id="JAOPHQ010003153">
    <property type="protein sequence ID" value="KAK0144199.1"/>
    <property type="molecule type" value="Genomic_DNA"/>
</dbReference>
<name>A0AA47MQ37_MERPO</name>
<protein>
    <submittedName>
        <fullName evidence="2">Serine beta-lactamase-like protein LACTB, mitochondrial</fullName>
    </submittedName>
</protein>
<evidence type="ECO:0000259" key="1">
    <source>
        <dbReference type="Pfam" id="PF00144"/>
    </source>
</evidence>
<evidence type="ECO:0000313" key="3">
    <source>
        <dbReference type="Proteomes" id="UP001174136"/>
    </source>
</evidence>
<dbReference type="InterPro" id="IPR052794">
    <property type="entry name" value="Mito_Ser_Protease_LACTB"/>
</dbReference>
<accession>A0AA47MQ37</accession>
<dbReference type="PANTHER" id="PTHR46520:SF1">
    <property type="entry name" value="SERINE BETA-LACTAMASE-LIKE PROTEIN LACTB, MITOCHONDRIAL"/>
    <property type="match status" value="1"/>
</dbReference>
<dbReference type="InterPro" id="IPR001466">
    <property type="entry name" value="Beta-lactam-related"/>
</dbReference>